<name>A0A1E5WHJ9_9POAL</name>
<comment type="caution">
    <text evidence="1">The sequence shown here is derived from an EMBL/GenBank/DDBJ whole genome shotgun (WGS) entry which is preliminary data.</text>
</comment>
<evidence type="ECO:0000313" key="2">
    <source>
        <dbReference type="Proteomes" id="UP000095767"/>
    </source>
</evidence>
<evidence type="ECO:0000313" key="1">
    <source>
        <dbReference type="EMBL" id="OEL36630.1"/>
    </source>
</evidence>
<gene>
    <name evidence="1" type="ORF">BAE44_0002352</name>
</gene>
<organism evidence="1 2">
    <name type="scientific">Dichanthelium oligosanthes</name>
    <dbReference type="NCBI Taxonomy" id="888268"/>
    <lineage>
        <taxon>Eukaryota</taxon>
        <taxon>Viridiplantae</taxon>
        <taxon>Streptophyta</taxon>
        <taxon>Embryophyta</taxon>
        <taxon>Tracheophyta</taxon>
        <taxon>Spermatophyta</taxon>
        <taxon>Magnoliopsida</taxon>
        <taxon>Liliopsida</taxon>
        <taxon>Poales</taxon>
        <taxon>Poaceae</taxon>
        <taxon>PACMAD clade</taxon>
        <taxon>Panicoideae</taxon>
        <taxon>Panicodae</taxon>
        <taxon>Paniceae</taxon>
        <taxon>Dichantheliinae</taxon>
        <taxon>Dichanthelium</taxon>
    </lineage>
</organism>
<protein>
    <recommendedName>
        <fullName evidence="3">Reverse transcriptase zinc-binding domain-containing protein</fullName>
    </recommendedName>
</protein>
<sequence>LLLHCVYSREVWFTFLRRSGWQRLTPSPPDNLSTWWLCSRKLVVKARRKAFDSVCLLLTRLFWLERNSRVFRNVSRLPGMLVNAVSEQVDLWVRVGFLVRSNLFGD</sequence>
<dbReference type="Proteomes" id="UP000095767">
    <property type="component" value="Unassembled WGS sequence"/>
</dbReference>
<feature type="non-terminal residue" evidence="1">
    <location>
        <position position="1"/>
    </location>
</feature>
<proteinExistence type="predicted"/>
<evidence type="ECO:0008006" key="3">
    <source>
        <dbReference type="Google" id="ProtNLM"/>
    </source>
</evidence>
<accession>A0A1E5WHJ9</accession>
<keyword evidence="2" id="KW-1185">Reference proteome</keyword>
<dbReference type="EMBL" id="LWDX02008543">
    <property type="protein sequence ID" value="OEL36630.1"/>
    <property type="molecule type" value="Genomic_DNA"/>
</dbReference>
<reference evidence="1 2" key="1">
    <citation type="submission" date="2016-09" db="EMBL/GenBank/DDBJ databases">
        <title>The draft genome of Dichanthelium oligosanthes: A C3 panicoid grass species.</title>
        <authorList>
            <person name="Studer A.J."/>
            <person name="Schnable J.C."/>
            <person name="Brutnell T.P."/>
        </authorList>
    </citation>
    <scope>NUCLEOTIDE SEQUENCE [LARGE SCALE GENOMIC DNA]</scope>
    <source>
        <strain evidence="2">cv. Kellogg 1175</strain>
        <tissue evidence="1">Leaf</tissue>
    </source>
</reference>
<dbReference type="AlphaFoldDB" id="A0A1E5WHJ9"/>